<evidence type="ECO:0000256" key="1">
    <source>
        <dbReference type="ARBA" id="ARBA00022737"/>
    </source>
</evidence>
<keyword evidence="4" id="KW-1185">Reference proteome</keyword>
<name>A0A1C7MMF6_GRIFR</name>
<dbReference type="SUPFAM" id="SSF52540">
    <property type="entry name" value="P-loop containing nucleoside triphosphate hydrolases"/>
    <property type="match status" value="1"/>
</dbReference>
<feature type="domain" description="Nephrocystin 3-like N-terminal" evidence="2">
    <location>
        <begin position="450"/>
        <end position="566"/>
    </location>
</feature>
<dbReference type="EMBL" id="LUGG01000002">
    <property type="protein sequence ID" value="OBZ78045.1"/>
    <property type="molecule type" value="Genomic_DNA"/>
</dbReference>
<sequence>MVHVRHRDCSFFVHGHETLFSRRALLSMAQAIFTETVPRHVLSPFWFLLNTRSLEISCTLQLSTYSSRGSPLVLTSPSKADHLRLAQWARKWHAKSPASLCIVRIQTNYQTMHQYIGTWRQWQSTIQVVATKFTIHVMERRRLRFDRRVGSVTVITADFATSEAGCMCEKIFTLETSDKTYSIAAALSFSGLRAIDSNSFPTTPLSLQSPVLLTPATLSPDVAVFIRTEVSKTTDQVNSVTVMTSETAVDYADDLSTTISSLSQAIDFMDRVVTLVTLFEELYPITKVALEVLLDIYELVKVQTERDATIKELAMSMRELLSSLAAIKDLDKDSSLQNTVKSVMEKLIECAGFISAYTQHGFWGRFVHQTSTSQTVVSAQDFQKSFDAFQNKLDSGIGMEALEIAGVEERPLSVDEIAPLGRLPRAENVHYDGNMKCLDGTRRAIIRTLLHWIAQRESGRNIFWLHGIAGSGKSTIASTVAAMAELEDGALWQLRLGCLGGTFFCRRDDEKLHRPELIWPTIAHRLAHSYPPLRRHILSALRLNPDIGKSSIANQFRKLIAEPLSSLVSVERPLFSSSLTLLTNAAITPVENRCCVAWLNKPPTFLRG</sequence>
<gene>
    <name evidence="3" type="ORF">A0H81_01677</name>
</gene>
<evidence type="ECO:0000259" key="2">
    <source>
        <dbReference type="Pfam" id="PF24883"/>
    </source>
</evidence>
<evidence type="ECO:0000313" key="3">
    <source>
        <dbReference type="EMBL" id="OBZ78045.1"/>
    </source>
</evidence>
<accession>A0A1C7MMF6</accession>
<organism evidence="3 4">
    <name type="scientific">Grifola frondosa</name>
    <name type="common">Maitake</name>
    <name type="synonym">Polyporus frondosus</name>
    <dbReference type="NCBI Taxonomy" id="5627"/>
    <lineage>
        <taxon>Eukaryota</taxon>
        <taxon>Fungi</taxon>
        <taxon>Dikarya</taxon>
        <taxon>Basidiomycota</taxon>
        <taxon>Agaricomycotina</taxon>
        <taxon>Agaricomycetes</taxon>
        <taxon>Polyporales</taxon>
        <taxon>Grifolaceae</taxon>
        <taxon>Grifola</taxon>
    </lineage>
</organism>
<dbReference type="InterPro" id="IPR027417">
    <property type="entry name" value="P-loop_NTPase"/>
</dbReference>
<dbReference type="AlphaFoldDB" id="A0A1C7MMF6"/>
<keyword evidence="1" id="KW-0677">Repeat</keyword>
<dbReference type="CDD" id="cd21037">
    <property type="entry name" value="MLKL_NTD"/>
    <property type="match status" value="1"/>
</dbReference>
<dbReference type="InterPro" id="IPR059179">
    <property type="entry name" value="MLKL-like_MCAfunc"/>
</dbReference>
<dbReference type="InterPro" id="IPR056884">
    <property type="entry name" value="NPHP3-like_N"/>
</dbReference>
<evidence type="ECO:0000313" key="4">
    <source>
        <dbReference type="Proteomes" id="UP000092993"/>
    </source>
</evidence>
<dbReference type="Pfam" id="PF24883">
    <property type="entry name" value="NPHP3_N"/>
    <property type="match status" value="1"/>
</dbReference>
<comment type="caution">
    <text evidence="3">The sequence shown here is derived from an EMBL/GenBank/DDBJ whole genome shotgun (WGS) entry which is preliminary data.</text>
</comment>
<dbReference type="Proteomes" id="UP000092993">
    <property type="component" value="Unassembled WGS sequence"/>
</dbReference>
<reference evidence="3 4" key="1">
    <citation type="submission" date="2016-03" db="EMBL/GenBank/DDBJ databases">
        <title>Whole genome sequencing of Grifola frondosa 9006-11.</title>
        <authorList>
            <person name="Min B."/>
            <person name="Park H."/>
            <person name="Kim J.-G."/>
            <person name="Cho H."/>
            <person name="Oh Y.-L."/>
            <person name="Kong W.-S."/>
            <person name="Choi I.-G."/>
        </authorList>
    </citation>
    <scope>NUCLEOTIDE SEQUENCE [LARGE SCALE GENOMIC DNA]</scope>
    <source>
        <strain evidence="3 4">9006-11</strain>
    </source>
</reference>
<proteinExistence type="predicted"/>
<dbReference type="OrthoDB" id="163438at2759"/>
<protein>
    <recommendedName>
        <fullName evidence="2">Nephrocystin 3-like N-terminal domain-containing protein</fullName>
    </recommendedName>
</protein>